<dbReference type="AlphaFoldDB" id="A0AAW1M7L3"/>
<evidence type="ECO:0000313" key="2">
    <source>
        <dbReference type="Proteomes" id="UP001443914"/>
    </source>
</evidence>
<keyword evidence="2" id="KW-1185">Reference proteome</keyword>
<comment type="caution">
    <text evidence="1">The sequence shown here is derived from an EMBL/GenBank/DDBJ whole genome shotgun (WGS) entry which is preliminary data.</text>
</comment>
<name>A0AAW1M7L3_SAPOF</name>
<proteinExistence type="predicted"/>
<dbReference type="Proteomes" id="UP001443914">
    <property type="component" value="Unassembled WGS sequence"/>
</dbReference>
<reference evidence="1" key="1">
    <citation type="submission" date="2024-03" db="EMBL/GenBank/DDBJ databases">
        <title>WGS assembly of Saponaria officinalis var. Norfolk2.</title>
        <authorList>
            <person name="Jenkins J."/>
            <person name="Shu S."/>
            <person name="Grimwood J."/>
            <person name="Barry K."/>
            <person name="Goodstein D."/>
            <person name="Schmutz J."/>
            <person name="Leebens-Mack J."/>
            <person name="Osbourn A."/>
        </authorList>
    </citation>
    <scope>NUCLEOTIDE SEQUENCE [LARGE SCALE GENOMIC DNA]</scope>
    <source>
        <strain evidence="1">JIC</strain>
    </source>
</reference>
<dbReference type="EMBL" id="JBDFQZ010000003">
    <property type="protein sequence ID" value="KAK9741722.1"/>
    <property type="molecule type" value="Genomic_DNA"/>
</dbReference>
<sequence length="118" mass="13550">MKRPCSYVESVKHARLKVNSKHHHRWLRCSVDTDVSALNTNAEVVIEPKDAQEDKNTEVEDEEEVVEVGTCQISIRTVVEQKYADDLDTATIVGSPMMQNHQRFKIIFQLIWVLACII</sequence>
<organism evidence="1 2">
    <name type="scientific">Saponaria officinalis</name>
    <name type="common">Common soapwort</name>
    <name type="synonym">Lychnis saponaria</name>
    <dbReference type="NCBI Taxonomy" id="3572"/>
    <lineage>
        <taxon>Eukaryota</taxon>
        <taxon>Viridiplantae</taxon>
        <taxon>Streptophyta</taxon>
        <taxon>Embryophyta</taxon>
        <taxon>Tracheophyta</taxon>
        <taxon>Spermatophyta</taxon>
        <taxon>Magnoliopsida</taxon>
        <taxon>eudicotyledons</taxon>
        <taxon>Gunneridae</taxon>
        <taxon>Pentapetalae</taxon>
        <taxon>Caryophyllales</taxon>
        <taxon>Caryophyllaceae</taxon>
        <taxon>Caryophylleae</taxon>
        <taxon>Saponaria</taxon>
    </lineage>
</organism>
<accession>A0AAW1M7L3</accession>
<protein>
    <submittedName>
        <fullName evidence="1">Uncharacterized protein</fullName>
    </submittedName>
</protein>
<gene>
    <name evidence="1" type="ORF">RND81_03G123700</name>
</gene>
<evidence type="ECO:0000313" key="1">
    <source>
        <dbReference type="EMBL" id="KAK9741722.1"/>
    </source>
</evidence>